<evidence type="ECO:0000256" key="1">
    <source>
        <dbReference type="ARBA" id="ARBA00022723"/>
    </source>
</evidence>
<keyword evidence="4" id="KW-0807">Transducer</keyword>
<evidence type="ECO:0000256" key="2">
    <source>
        <dbReference type="ARBA" id="ARBA00022741"/>
    </source>
</evidence>
<keyword evidence="1" id="KW-0479">Metal-binding</keyword>
<dbReference type="Gene3D" id="3.40.50.300">
    <property type="entry name" value="P-loop containing nucleotide triphosphate hydrolases"/>
    <property type="match status" value="1"/>
</dbReference>
<proteinExistence type="predicted"/>
<dbReference type="SMART" id="SM00275">
    <property type="entry name" value="G_alpha"/>
    <property type="match status" value="1"/>
</dbReference>
<dbReference type="Pfam" id="PF00503">
    <property type="entry name" value="G-alpha"/>
    <property type="match status" value="1"/>
</dbReference>
<dbReference type="PRINTS" id="PR00318">
    <property type="entry name" value="GPROTEINA"/>
</dbReference>
<gene>
    <name evidence="5" type="primary">GPA1_1</name>
    <name evidence="5" type="ORF">MHBO_002541</name>
</gene>
<dbReference type="InterPro" id="IPR027417">
    <property type="entry name" value="P-loop_NTPase"/>
</dbReference>
<dbReference type="SUPFAM" id="SSF47895">
    <property type="entry name" value="Transducin (alpha subunit), insertion domain"/>
    <property type="match status" value="1"/>
</dbReference>
<evidence type="ECO:0000256" key="3">
    <source>
        <dbReference type="ARBA" id="ARBA00023134"/>
    </source>
</evidence>
<dbReference type="Proteomes" id="UP001439008">
    <property type="component" value="Unassembled WGS sequence"/>
</dbReference>
<dbReference type="Gene3D" id="1.10.400.10">
    <property type="entry name" value="GI Alpha 1, domain 2-like"/>
    <property type="match status" value="1"/>
</dbReference>
<dbReference type="PANTHER" id="PTHR10218:SF302">
    <property type="entry name" value="GUANINE NUCLEOTIDE-BINDING PROTEIN ALPHA-5 SUBUNIT"/>
    <property type="match status" value="1"/>
</dbReference>
<accession>A0ABV2AN46</accession>
<name>A0ABV2AN46_9EUKA</name>
<dbReference type="PANTHER" id="PTHR10218">
    <property type="entry name" value="GTP-BINDING PROTEIN ALPHA SUBUNIT"/>
    <property type="match status" value="1"/>
</dbReference>
<keyword evidence="2" id="KW-0547">Nucleotide-binding</keyword>
<dbReference type="SUPFAM" id="SSF52540">
    <property type="entry name" value="P-loop containing nucleoside triphosphate hydrolases"/>
    <property type="match status" value="1"/>
</dbReference>
<reference evidence="5 6" key="1">
    <citation type="journal article" date="2024" name="BMC Biol.">
        <title>Comparative genomics of Ascetosporea gives new insight into the evolutionary basis for animal parasitism in Rhizaria.</title>
        <authorList>
            <person name="Hiltunen Thoren M."/>
            <person name="Onut-Brannstrom I."/>
            <person name="Alfjorden A."/>
            <person name="Peckova H."/>
            <person name="Swords F."/>
            <person name="Hooper C."/>
            <person name="Holzer A.S."/>
            <person name="Bass D."/>
            <person name="Burki F."/>
        </authorList>
    </citation>
    <scope>NUCLEOTIDE SEQUENCE [LARGE SCALE GENOMIC DNA]</scope>
    <source>
        <strain evidence="5">20-A016</strain>
    </source>
</reference>
<keyword evidence="3" id="KW-0342">GTP-binding</keyword>
<evidence type="ECO:0000313" key="5">
    <source>
        <dbReference type="EMBL" id="MES1920934.1"/>
    </source>
</evidence>
<comment type="caution">
    <text evidence="5">The sequence shown here is derived from an EMBL/GenBank/DDBJ whole genome shotgun (WGS) entry which is preliminary data.</text>
</comment>
<dbReference type="PROSITE" id="PS51882">
    <property type="entry name" value="G_ALPHA"/>
    <property type="match status" value="1"/>
</dbReference>
<protein>
    <submittedName>
        <fullName evidence="5">Guanine nucleotide-binding protein subunit alpha</fullName>
    </submittedName>
</protein>
<evidence type="ECO:0000256" key="4">
    <source>
        <dbReference type="ARBA" id="ARBA00023224"/>
    </source>
</evidence>
<evidence type="ECO:0000313" key="6">
    <source>
        <dbReference type="Proteomes" id="UP001439008"/>
    </source>
</evidence>
<keyword evidence="6" id="KW-1185">Reference proteome</keyword>
<sequence>MFTTKSDMLDFNDSIIENLFELLRTVLKMCYELGEYTDEDGNYYDCRISEELEADVQIIFSFHSILIDSDTLKSIKRLIKDDGFITVSKQLRHLYHVSDGCDYFLEHLDRIADEKYVPTFTDIKYCRDRTIGVTHEEVSYEFHGKQIDIDIFDVGGQRAERKAWQNVFANTSALYFFVAISEYAMKCIEDDVTNRICEALSVLRILSEAPVFATTPMLIVVTKSDQLKAKLDEGEKFHLEPPESGIASFEPYRGDNTLEDIQQYIEDICRAQVKGDKKVIVVFKNLLDDNVTFRDEFDQLLDAVEALKA</sequence>
<dbReference type="EMBL" id="JBDODL010000966">
    <property type="protein sequence ID" value="MES1920934.1"/>
    <property type="molecule type" value="Genomic_DNA"/>
</dbReference>
<organism evidence="5 6">
    <name type="scientific">Bonamia ostreae</name>
    <dbReference type="NCBI Taxonomy" id="126728"/>
    <lineage>
        <taxon>Eukaryota</taxon>
        <taxon>Sar</taxon>
        <taxon>Rhizaria</taxon>
        <taxon>Endomyxa</taxon>
        <taxon>Ascetosporea</taxon>
        <taxon>Haplosporida</taxon>
        <taxon>Bonamia</taxon>
    </lineage>
</organism>
<dbReference type="InterPro" id="IPR011025">
    <property type="entry name" value="GproteinA_insert"/>
</dbReference>
<dbReference type="InterPro" id="IPR001019">
    <property type="entry name" value="Gprotein_alpha_su"/>
</dbReference>